<dbReference type="GO" id="GO:0016747">
    <property type="term" value="F:acyltransferase activity, transferring groups other than amino-acyl groups"/>
    <property type="evidence" value="ECO:0007669"/>
    <property type="project" value="InterPro"/>
</dbReference>
<dbReference type="KEGG" id="sod:Sant_0965"/>
<evidence type="ECO:0000313" key="4">
    <source>
        <dbReference type="Proteomes" id="UP000019028"/>
    </source>
</evidence>
<feature type="active site" description="Nucleophile" evidence="1">
    <location>
        <position position="128"/>
    </location>
</feature>
<dbReference type="PIRSF" id="PIRSF000443">
    <property type="entry name" value="Homoser_Ac_trans"/>
    <property type="match status" value="1"/>
</dbReference>
<dbReference type="Proteomes" id="UP000019028">
    <property type="component" value="Chromosome"/>
</dbReference>
<keyword evidence="3" id="KW-0808">Transferase</keyword>
<gene>
    <name evidence="3" type="ORF">Sant_0965</name>
</gene>
<dbReference type="NCBIfam" id="NF005757">
    <property type="entry name" value="PRK07581.1"/>
    <property type="match status" value="1"/>
</dbReference>
<dbReference type="HOGENOM" id="CLU_028760_2_0_6"/>
<dbReference type="InterPro" id="IPR008220">
    <property type="entry name" value="HAT_MetX-like"/>
</dbReference>
<accession>W0HV18</accession>
<dbReference type="AlphaFoldDB" id="W0HV18"/>
<reference evidence="3 4" key="1">
    <citation type="journal article" date="2014" name="Genome Biol. Evol.">
        <title>Genome degeneration and adaptation in a nascent stage of symbiosis.</title>
        <authorList>
            <person name="Oakeson K.F."/>
            <person name="Gil R."/>
            <person name="Clayton A.L."/>
            <person name="Dunn D.M."/>
            <person name="von Niederhausern A.C."/>
            <person name="Hamil C."/>
            <person name="Aoyagi A."/>
            <person name="Duval B."/>
            <person name="Baca A."/>
            <person name="Silva F.J."/>
            <person name="Vallier A."/>
            <person name="Jackson D.G."/>
            <person name="Latorre A."/>
            <person name="Weiss R.B."/>
            <person name="Heddi A."/>
            <person name="Moya A."/>
            <person name="Dale C."/>
        </authorList>
    </citation>
    <scope>NUCLEOTIDE SEQUENCE [LARGE SCALE GENOMIC DNA]</scope>
    <source>
        <strain evidence="3 4">HS1</strain>
    </source>
</reference>
<dbReference type="PANTHER" id="PTHR32268">
    <property type="entry name" value="HOMOSERINE O-ACETYLTRANSFERASE"/>
    <property type="match status" value="1"/>
</dbReference>
<protein>
    <submittedName>
        <fullName evidence="3">Homoserine O-acetyltransferase</fullName>
    </submittedName>
</protein>
<feature type="active site" evidence="1">
    <location>
        <position position="281"/>
    </location>
</feature>
<evidence type="ECO:0000259" key="2">
    <source>
        <dbReference type="Pfam" id="PF00561"/>
    </source>
</evidence>
<dbReference type="SUPFAM" id="SSF53474">
    <property type="entry name" value="alpha/beta-Hydrolases"/>
    <property type="match status" value="1"/>
</dbReference>
<dbReference type="InterPro" id="IPR029058">
    <property type="entry name" value="AB_hydrolase_fold"/>
</dbReference>
<dbReference type="PATRIC" id="fig|1239307.3.peg.1032"/>
<dbReference type="OrthoDB" id="9800754at2"/>
<organism evidence="3 4">
    <name type="scientific">Sodalis praecaptivus</name>
    <dbReference type="NCBI Taxonomy" id="1239307"/>
    <lineage>
        <taxon>Bacteria</taxon>
        <taxon>Pseudomonadati</taxon>
        <taxon>Pseudomonadota</taxon>
        <taxon>Gammaproteobacteria</taxon>
        <taxon>Enterobacterales</taxon>
        <taxon>Bruguierivoracaceae</taxon>
        <taxon>Sodalis</taxon>
    </lineage>
</organism>
<dbReference type="Pfam" id="PF00561">
    <property type="entry name" value="Abhydrolase_1"/>
    <property type="match status" value="1"/>
</dbReference>
<dbReference type="PANTHER" id="PTHR32268:SF15">
    <property type="entry name" value="HOMOSERINE ACETYLTRANSFERASE FAMILY PROTEIN (AFU_ORTHOLOGUE AFUA_1G15350)"/>
    <property type="match status" value="1"/>
</dbReference>
<proteinExistence type="predicted"/>
<name>W0HV18_9GAMM</name>
<dbReference type="InterPro" id="IPR000073">
    <property type="entry name" value="AB_hydrolase_1"/>
</dbReference>
<sequence length="335" mass="37206">MQDTQHCELGDFILHSGERLQHARLSYVTYGRLNRRRDNAILLPSWYAGDHRGWDALIGTGQVLDPARYFIICTNLFGNGVSSSPSHPGPQQGRRFPAVTLLDNVRAQHRLIFDHWQIDRLALVAGWSMGAMQGYQWAALYPDAVGALLAVCGSAKCWPLNQVFLSGIAAALQTDPLFQQGSYTRPPLQGLAAFGRCYAGWAYSAAFYRQHLYRQLNFPTREALLHYWEQDHQGRDANDLLCMLHSWQTANIADNAHFSGDFDAAMAAISARTIVMPCTTDSYFTLEEAEMECGLLPRGEWRPLASPFGHCAGAPGRLPAESAFICRAMADLLAA</sequence>
<dbReference type="Gene3D" id="3.40.50.1820">
    <property type="entry name" value="alpha/beta hydrolase"/>
    <property type="match status" value="1"/>
</dbReference>
<keyword evidence="4" id="KW-1185">Reference proteome</keyword>
<evidence type="ECO:0000313" key="3">
    <source>
        <dbReference type="EMBL" id="AHF76040.1"/>
    </source>
</evidence>
<dbReference type="EMBL" id="CP006569">
    <property type="protein sequence ID" value="AHF76040.1"/>
    <property type="molecule type" value="Genomic_DNA"/>
</dbReference>
<feature type="active site" evidence="1">
    <location>
        <position position="310"/>
    </location>
</feature>
<evidence type="ECO:0000256" key="1">
    <source>
        <dbReference type="PIRSR" id="PIRSR000443-1"/>
    </source>
</evidence>
<feature type="domain" description="AB hydrolase-1" evidence="2">
    <location>
        <begin position="54"/>
        <end position="180"/>
    </location>
</feature>